<reference evidence="2" key="1">
    <citation type="journal article" date="2013" name="Genetics">
        <title>The draft genome and transcriptome of Panagrellus redivivus are shaped by the harsh demands of a free-living lifestyle.</title>
        <authorList>
            <person name="Srinivasan J."/>
            <person name="Dillman A.R."/>
            <person name="Macchietto M.G."/>
            <person name="Heikkinen L."/>
            <person name="Lakso M."/>
            <person name="Fracchia K.M."/>
            <person name="Antoshechkin I."/>
            <person name="Mortazavi A."/>
            <person name="Wong G."/>
            <person name="Sternberg P.W."/>
        </authorList>
    </citation>
    <scope>NUCLEOTIDE SEQUENCE [LARGE SCALE GENOMIC DNA]</scope>
    <source>
        <strain evidence="2">MT8872</strain>
    </source>
</reference>
<dbReference type="AlphaFoldDB" id="A0A7E4UNQ2"/>
<feature type="chain" id="PRO_5028799178" evidence="1">
    <location>
        <begin position="18"/>
        <end position="72"/>
    </location>
</feature>
<proteinExistence type="predicted"/>
<evidence type="ECO:0000313" key="2">
    <source>
        <dbReference type="Proteomes" id="UP000492821"/>
    </source>
</evidence>
<protein>
    <submittedName>
        <fullName evidence="3">Neuropeptide-Like Protein</fullName>
    </submittedName>
</protein>
<sequence length="72" mass="7964">MMCRILILLCLIGSLYAASVTFSAADLSTAANSAVPPAVAPRDKRDIFDFLHDTRKMANYGARDVIDFIKDW</sequence>
<evidence type="ECO:0000256" key="1">
    <source>
        <dbReference type="SAM" id="SignalP"/>
    </source>
</evidence>
<accession>A0A7E4UNQ2</accession>
<name>A0A7E4UNQ2_PANRE</name>
<dbReference type="WBParaSite" id="Pan_g10943.t1">
    <property type="protein sequence ID" value="Pan_g10943.t1"/>
    <property type="gene ID" value="Pan_g10943"/>
</dbReference>
<reference evidence="3" key="2">
    <citation type="submission" date="2020-10" db="UniProtKB">
        <authorList>
            <consortium name="WormBaseParasite"/>
        </authorList>
    </citation>
    <scope>IDENTIFICATION</scope>
</reference>
<evidence type="ECO:0000313" key="3">
    <source>
        <dbReference type="WBParaSite" id="Pan_g10943.t1"/>
    </source>
</evidence>
<keyword evidence="1" id="KW-0732">Signal</keyword>
<keyword evidence="2" id="KW-1185">Reference proteome</keyword>
<organism evidence="2 3">
    <name type="scientific">Panagrellus redivivus</name>
    <name type="common">Microworm</name>
    <dbReference type="NCBI Taxonomy" id="6233"/>
    <lineage>
        <taxon>Eukaryota</taxon>
        <taxon>Metazoa</taxon>
        <taxon>Ecdysozoa</taxon>
        <taxon>Nematoda</taxon>
        <taxon>Chromadorea</taxon>
        <taxon>Rhabditida</taxon>
        <taxon>Tylenchina</taxon>
        <taxon>Panagrolaimomorpha</taxon>
        <taxon>Panagrolaimoidea</taxon>
        <taxon>Panagrolaimidae</taxon>
        <taxon>Panagrellus</taxon>
    </lineage>
</organism>
<dbReference type="Proteomes" id="UP000492821">
    <property type="component" value="Unassembled WGS sequence"/>
</dbReference>
<feature type="signal peptide" evidence="1">
    <location>
        <begin position="1"/>
        <end position="17"/>
    </location>
</feature>